<keyword evidence="2" id="KW-1185">Reference proteome</keyword>
<evidence type="ECO:0008006" key="3">
    <source>
        <dbReference type="Google" id="ProtNLM"/>
    </source>
</evidence>
<organism evidence="1 2">
    <name type="scientific">Pseudoalteromonas phage H101</name>
    <dbReference type="NCBI Taxonomy" id="1654919"/>
    <lineage>
        <taxon>Viruses</taxon>
        <taxon>Duplodnaviria</taxon>
        <taxon>Heunggongvirae</taxon>
        <taxon>Uroviricota</taxon>
        <taxon>Caudoviricetes</taxon>
        <taxon>Shandongvirus</taxon>
        <taxon>Shandongvirus H101</taxon>
    </lineage>
</organism>
<sequence length="156" mass="17376">MKKLLLVITMLSLVGCGEASADNEVPLWHDNITLVKKFDRSGGIWMSSKGNCYLKYSKGYHGGISKVDCEDFNVDVGNHLTKESSTVTDSSTALLEYIMDYCVVNDEHKDFPRVEGTTSVIEELQGKQLSCKLPDNIDSSLSERAEYLRLKKKFGG</sequence>
<accession>A0A0H4IP34</accession>
<dbReference type="GeneID" id="26796701"/>
<dbReference type="PROSITE" id="PS51257">
    <property type="entry name" value="PROKAR_LIPOPROTEIN"/>
    <property type="match status" value="1"/>
</dbReference>
<evidence type="ECO:0000313" key="2">
    <source>
        <dbReference type="Proteomes" id="UP000202763"/>
    </source>
</evidence>
<name>A0A0H4IP34_9CAUD</name>
<evidence type="ECO:0000313" key="1">
    <source>
        <dbReference type="EMBL" id="AKO61107.1"/>
    </source>
</evidence>
<dbReference type="EMBL" id="KR534323">
    <property type="protein sequence ID" value="AKO61107.1"/>
    <property type="molecule type" value="Genomic_DNA"/>
</dbReference>
<reference evidence="1 2" key="1">
    <citation type="submission" date="2015-05" db="EMBL/GenBank/DDBJ databases">
        <authorList>
            <person name="Wang D.B."/>
            <person name="Wang M."/>
        </authorList>
    </citation>
    <scope>NUCLEOTIDE SEQUENCE [LARGE SCALE GENOMIC DNA]</scope>
</reference>
<protein>
    <recommendedName>
        <fullName evidence="3">Lipoprotein</fullName>
    </recommendedName>
</protein>
<dbReference type="RefSeq" id="YP_009225640.1">
    <property type="nucleotide sequence ID" value="NC_029094.1"/>
</dbReference>
<proteinExistence type="predicted"/>
<dbReference type="Proteomes" id="UP000202763">
    <property type="component" value="Segment"/>
</dbReference>
<dbReference type="KEGG" id="vg:26796701"/>